<accession>A0AAW2GI40</accession>
<dbReference type="Proteomes" id="UP001430953">
    <property type="component" value="Unassembled WGS sequence"/>
</dbReference>
<evidence type="ECO:0000313" key="1">
    <source>
        <dbReference type="EMBL" id="KAL0126784.1"/>
    </source>
</evidence>
<evidence type="ECO:0000313" key="2">
    <source>
        <dbReference type="Proteomes" id="UP001430953"/>
    </source>
</evidence>
<reference evidence="1 2" key="1">
    <citation type="submission" date="2023-03" db="EMBL/GenBank/DDBJ databases">
        <title>High recombination rates correlate with genetic variation in Cardiocondyla obscurior ants.</title>
        <authorList>
            <person name="Errbii M."/>
        </authorList>
    </citation>
    <scope>NUCLEOTIDE SEQUENCE [LARGE SCALE GENOMIC DNA]</scope>
    <source>
        <strain evidence="1">Alpha-2009</strain>
        <tissue evidence="1">Whole body</tissue>
    </source>
</reference>
<protein>
    <submittedName>
        <fullName evidence="1">Uncharacterized protein</fullName>
    </submittedName>
</protein>
<sequence length="115" mass="13478">MVAISVKHARRRSRASKRRYSKLSRASRWVRPLSRALKSILFTSEKKNASDYCSPRRRLGLLRQAAITPDCRGLLIFLYTAYIFKWTARRFNLIGKKRDVTISRRDLQYSLMVGV</sequence>
<dbReference type="EMBL" id="JADYXP020000004">
    <property type="protein sequence ID" value="KAL0126784.1"/>
    <property type="molecule type" value="Genomic_DNA"/>
</dbReference>
<dbReference type="AlphaFoldDB" id="A0AAW2GI40"/>
<keyword evidence="2" id="KW-1185">Reference proteome</keyword>
<comment type="caution">
    <text evidence="1">The sequence shown here is derived from an EMBL/GenBank/DDBJ whole genome shotgun (WGS) entry which is preliminary data.</text>
</comment>
<gene>
    <name evidence="1" type="ORF">PUN28_005267</name>
</gene>
<name>A0AAW2GI40_9HYME</name>
<organism evidence="1 2">
    <name type="scientific">Cardiocondyla obscurior</name>
    <dbReference type="NCBI Taxonomy" id="286306"/>
    <lineage>
        <taxon>Eukaryota</taxon>
        <taxon>Metazoa</taxon>
        <taxon>Ecdysozoa</taxon>
        <taxon>Arthropoda</taxon>
        <taxon>Hexapoda</taxon>
        <taxon>Insecta</taxon>
        <taxon>Pterygota</taxon>
        <taxon>Neoptera</taxon>
        <taxon>Endopterygota</taxon>
        <taxon>Hymenoptera</taxon>
        <taxon>Apocrita</taxon>
        <taxon>Aculeata</taxon>
        <taxon>Formicoidea</taxon>
        <taxon>Formicidae</taxon>
        <taxon>Myrmicinae</taxon>
        <taxon>Cardiocondyla</taxon>
    </lineage>
</organism>
<proteinExistence type="predicted"/>